<comment type="caution">
    <text evidence="7">The sequence shown here is derived from an EMBL/GenBank/DDBJ whole genome shotgun (WGS) entry which is preliminary data.</text>
</comment>
<dbReference type="PANTHER" id="PTHR24276:SF98">
    <property type="entry name" value="FI18310P1-RELATED"/>
    <property type="match status" value="1"/>
</dbReference>
<dbReference type="Pfam" id="PF00089">
    <property type="entry name" value="Trypsin"/>
    <property type="match status" value="1"/>
</dbReference>
<dbReference type="PROSITE" id="PS50240">
    <property type="entry name" value="TRYPSIN_DOM"/>
    <property type="match status" value="1"/>
</dbReference>
<comment type="similarity">
    <text evidence="1">Belongs to the peptidase S1 family.</text>
</comment>
<proteinExistence type="inferred from homology"/>
<keyword evidence="3" id="KW-0378">Hydrolase</keyword>
<dbReference type="AlphaFoldDB" id="A0A232F224"/>
<evidence type="ECO:0000313" key="7">
    <source>
        <dbReference type="EMBL" id="OXU24622.1"/>
    </source>
</evidence>
<dbReference type="InterPro" id="IPR009003">
    <property type="entry name" value="Peptidase_S1_PA"/>
</dbReference>
<accession>A0A232F224</accession>
<evidence type="ECO:0000256" key="1">
    <source>
        <dbReference type="ARBA" id="ARBA00007664"/>
    </source>
</evidence>
<protein>
    <recommendedName>
        <fullName evidence="6">Peptidase S1 domain-containing protein</fullName>
    </recommendedName>
</protein>
<name>A0A232F224_9HYME</name>
<dbReference type="STRING" id="543379.A0A232F224"/>
<evidence type="ECO:0000259" key="6">
    <source>
        <dbReference type="PROSITE" id="PS50240"/>
    </source>
</evidence>
<dbReference type="SUPFAM" id="SSF50494">
    <property type="entry name" value="Trypsin-like serine proteases"/>
    <property type="match status" value="1"/>
</dbReference>
<dbReference type="FunFam" id="2.40.10.10:FF:000068">
    <property type="entry name" value="transmembrane protease serine 2"/>
    <property type="match status" value="1"/>
</dbReference>
<dbReference type="OrthoDB" id="10059102at2759"/>
<sequence>MITKLSKLRALAEWALKLVSARTVRIIGGDYSVKGQFPYLVLIQTSGQHHCGGSIVADQYILTAAHCLINDNNIAPYKAYRVVFDSVDLNNYEGFEVDAVAAYAFSKYDPKKTLNDIAILKLKQRLPLGGNSVLQKIRLPRSGDSYAGRTAVISGCGYTSIEVEFDPTTRRKVEGRDSSDNKLKYAYVDLMSNSDCMEKNNYLIYPGQICGQV</sequence>
<dbReference type="Gene3D" id="2.40.10.10">
    <property type="entry name" value="Trypsin-like serine proteases"/>
    <property type="match status" value="1"/>
</dbReference>
<dbReference type="InterPro" id="IPR043504">
    <property type="entry name" value="Peptidase_S1_PA_chymotrypsin"/>
</dbReference>
<dbReference type="InterPro" id="IPR001314">
    <property type="entry name" value="Peptidase_S1A"/>
</dbReference>
<dbReference type="PRINTS" id="PR00722">
    <property type="entry name" value="CHYMOTRYPSIN"/>
</dbReference>
<dbReference type="PROSITE" id="PS00134">
    <property type="entry name" value="TRYPSIN_HIS"/>
    <property type="match status" value="1"/>
</dbReference>
<feature type="domain" description="Peptidase S1" evidence="6">
    <location>
        <begin position="26"/>
        <end position="213"/>
    </location>
</feature>
<dbReference type="Proteomes" id="UP000215335">
    <property type="component" value="Unassembled WGS sequence"/>
</dbReference>
<dbReference type="GO" id="GO:0006508">
    <property type="term" value="P:proteolysis"/>
    <property type="evidence" value="ECO:0007669"/>
    <property type="project" value="UniProtKB-KW"/>
</dbReference>
<evidence type="ECO:0000256" key="3">
    <source>
        <dbReference type="ARBA" id="ARBA00022801"/>
    </source>
</evidence>
<dbReference type="SMART" id="SM00020">
    <property type="entry name" value="Tryp_SPc"/>
    <property type="match status" value="1"/>
</dbReference>
<evidence type="ECO:0000313" key="8">
    <source>
        <dbReference type="Proteomes" id="UP000215335"/>
    </source>
</evidence>
<dbReference type="PANTHER" id="PTHR24276">
    <property type="entry name" value="POLYSERASE-RELATED"/>
    <property type="match status" value="1"/>
</dbReference>
<reference evidence="7 8" key="1">
    <citation type="journal article" date="2017" name="Curr. Biol.">
        <title>The Evolution of Venom by Co-option of Single-Copy Genes.</title>
        <authorList>
            <person name="Martinson E.O."/>
            <person name="Mrinalini"/>
            <person name="Kelkar Y.D."/>
            <person name="Chang C.H."/>
            <person name="Werren J.H."/>
        </authorList>
    </citation>
    <scope>NUCLEOTIDE SEQUENCE [LARGE SCALE GENOMIC DNA]</scope>
    <source>
        <strain evidence="7 8">Alberta</strain>
        <tissue evidence="7">Whole body</tissue>
    </source>
</reference>
<evidence type="ECO:0000256" key="5">
    <source>
        <dbReference type="ARBA" id="ARBA00023157"/>
    </source>
</evidence>
<dbReference type="InterPro" id="IPR001254">
    <property type="entry name" value="Trypsin_dom"/>
</dbReference>
<dbReference type="InterPro" id="IPR018114">
    <property type="entry name" value="TRYPSIN_HIS"/>
</dbReference>
<organism evidence="7 8">
    <name type="scientific">Trichomalopsis sarcophagae</name>
    <dbReference type="NCBI Taxonomy" id="543379"/>
    <lineage>
        <taxon>Eukaryota</taxon>
        <taxon>Metazoa</taxon>
        <taxon>Ecdysozoa</taxon>
        <taxon>Arthropoda</taxon>
        <taxon>Hexapoda</taxon>
        <taxon>Insecta</taxon>
        <taxon>Pterygota</taxon>
        <taxon>Neoptera</taxon>
        <taxon>Endopterygota</taxon>
        <taxon>Hymenoptera</taxon>
        <taxon>Apocrita</taxon>
        <taxon>Proctotrupomorpha</taxon>
        <taxon>Chalcidoidea</taxon>
        <taxon>Pteromalidae</taxon>
        <taxon>Pteromalinae</taxon>
        <taxon>Trichomalopsis</taxon>
    </lineage>
</organism>
<dbReference type="GO" id="GO:0004252">
    <property type="term" value="F:serine-type endopeptidase activity"/>
    <property type="evidence" value="ECO:0007669"/>
    <property type="project" value="InterPro"/>
</dbReference>
<keyword evidence="8" id="KW-1185">Reference proteome</keyword>
<keyword evidence="2" id="KW-0645">Protease</keyword>
<keyword evidence="4" id="KW-0720">Serine protease</keyword>
<keyword evidence="5" id="KW-1015">Disulfide bond</keyword>
<dbReference type="InterPro" id="IPR050430">
    <property type="entry name" value="Peptidase_S1"/>
</dbReference>
<evidence type="ECO:0000256" key="4">
    <source>
        <dbReference type="ARBA" id="ARBA00022825"/>
    </source>
</evidence>
<evidence type="ECO:0000256" key="2">
    <source>
        <dbReference type="ARBA" id="ARBA00022670"/>
    </source>
</evidence>
<dbReference type="CDD" id="cd00190">
    <property type="entry name" value="Tryp_SPc"/>
    <property type="match status" value="1"/>
</dbReference>
<dbReference type="EMBL" id="NNAY01001244">
    <property type="protein sequence ID" value="OXU24622.1"/>
    <property type="molecule type" value="Genomic_DNA"/>
</dbReference>
<gene>
    <name evidence="7" type="ORF">TSAR_000943</name>
</gene>